<feature type="transmembrane region" description="Helical" evidence="1">
    <location>
        <begin position="90"/>
        <end position="111"/>
    </location>
</feature>
<dbReference type="AlphaFoldDB" id="A0AAC9HTU2"/>
<dbReference type="RefSeq" id="WP_069851820.1">
    <property type="nucleotide sequence ID" value="NZ_CP014859.1"/>
</dbReference>
<dbReference type="InterPro" id="IPR018750">
    <property type="entry name" value="DUF2306_membrane"/>
</dbReference>
<dbReference type="EMBL" id="CP014859">
    <property type="protein sequence ID" value="AOS65290.1"/>
    <property type="molecule type" value="Genomic_DNA"/>
</dbReference>
<keyword evidence="1" id="KW-0472">Membrane</keyword>
<feature type="transmembrane region" description="Helical" evidence="1">
    <location>
        <begin position="188"/>
        <end position="209"/>
    </location>
</feature>
<feature type="transmembrane region" description="Helical" evidence="1">
    <location>
        <begin position="117"/>
        <end position="135"/>
    </location>
</feature>
<proteinExistence type="predicted"/>
<sequence length="243" mass="26156">MNAVPKTIRRRTWWVLWSLLAATAIATSGLAVPPYLTGDPTDSTMSLNPDVAAHYLSIIVHAVPGGLALIIGPFQFVGGLRARYPKLHRIAGRVYLVCVVWAALASLVAAVFSISGLAAQMAFVILAAAWTYTGVQAYRAIRRGEVALHRTWMIRNYALTFAAVTLRVYLGVGLLLQGAFPSLTFSEVYTASAWTSFVLNALVAEYFIVQRTLRPRARHGRADAEDSGPTAVAVVGATAGQRA</sequence>
<feature type="transmembrane region" description="Helical" evidence="1">
    <location>
        <begin position="55"/>
        <end position="78"/>
    </location>
</feature>
<accession>A0AAC9HTU2</accession>
<keyword evidence="1" id="KW-1133">Transmembrane helix</keyword>
<name>A0AAC9HTU2_9PSEU</name>
<dbReference type="Proteomes" id="UP000095210">
    <property type="component" value="Chromosome"/>
</dbReference>
<reference evidence="3" key="1">
    <citation type="submission" date="2016-03" db="EMBL/GenBank/DDBJ databases">
        <title>Complete genome sequence of the type strain Actinoalloteichus hymeniacidonis DSM 45092.</title>
        <authorList>
            <person name="Schaffert L."/>
            <person name="Albersmeier A."/>
            <person name="Winkler A."/>
            <person name="Kalinowski J."/>
            <person name="Zotchev S."/>
            <person name="Ruckert C."/>
        </authorList>
    </citation>
    <scope>NUCLEOTIDE SEQUENCE [LARGE SCALE GENOMIC DNA]</scope>
    <source>
        <strain evidence="3">HPA177(T) (DSM 45092(T))</strain>
    </source>
</reference>
<gene>
    <name evidence="2" type="ORF">TL08_22540</name>
</gene>
<organism evidence="2 3">
    <name type="scientific">Actinoalloteichus hymeniacidonis</name>
    <dbReference type="NCBI Taxonomy" id="340345"/>
    <lineage>
        <taxon>Bacteria</taxon>
        <taxon>Bacillati</taxon>
        <taxon>Actinomycetota</taxon>
        <taxon>Actinomycetes</taxon>
        <taxon>Pseudonocardiales</taxon>
        <taxon>Pseudonocardiaceae</taxon>
        <taxon>Actinoalloteichus</taxon>
    </lineage>
</organism>
<keyword evidence="1" id="KW-0812">Transmembrane</keyword>
<evidence type="ECO:0000313" key="2">
    <source>
        <dbReference type="EMBL" id="AOS65290.1"/>
    </source>
</evidence>
<feature type="transmembrane region" description="Helical" evidence="1">
    <location>
        <begin position="156"/>
        <end position="176"/>
    </location>
</feature>
<evidence type="ECO:0000256" key="1">
    <source>
        <dbReference type="SAM" id="Phobius"/>
    </source>
</evidence>
<dbReference type="Pfam" id="PF10067">
    <property type="entry name" value="DUF2306"/>
    <property type="match status" value="1"/>
</dbReference>
<dbReference type="KEGG" id="ahm:TL08_22540"/>
<protein>
    <submittedName>
        <fullName evidence="2">Membrane protein</fullName>
    </submittedName>
</protein>
<keyword evidence="3" id="KW-1185">Reference proteome</keyword>
<evidence type="ECO:0000313" key="3">
    <source>
        <dbReference type="Proteomes" id="UP000095210"/>
    </source>
</evidence>